<dbReference type="EMBL" id="OE027374">
    <property type="protein sequence ID" value="CAD7464825.1"/>
    <property type="molecule type" value="Genomic_DNA"/>
</dbReference>
<name>A0A7R9IUC7_9NEOP</name>
<evidence type="ECO:0000313" key="1">
    <source>
        <dbReference type="EMBL" id="CAD7464825.1"/>
    </source>
</evidence>
<proteinExistence type="predicted"/>
<dbReference type="AlphaFoldDB" id="A0A7R9IUC7"/>
<gene>
    <name evidence="1" type="ORF">TTEB3V08_LOCUS12702</name>
</gene>
<reference evidence="1" key="1">
    <citation type="submission" date="2020-11" db="EMBL/GenBank/DDBJ databases">
        <authorList>
            <person name="Tran Van P."/>
        </authorList>
    </citation>
    <scope>NUCLEOTIDE SEQUENCE</scope>
</reference>
<sequence length="73" mass="7955">MQSSRGLGHHGYEGYQPRADIAVSKETVIGHYSARDDDGRMNPGCMNEDKEGVWCPVRIKPSAFEPSISAGGF</sequence>
<protein>
    <submittedName>
        <fullName evidence="1">Uncharacterized protein</fullName>
    </submittedName>
</protein>
<accession>A0A7R9IUC7</accession>
<organism evidence="1">
    <name type="scientific">Timema tahoe</name>
    <dbReference type="NCBI Taxonomy" id="61484"/>
    <lineage>
        <taxon>Eukaryota</taxon>
        <taxon>Metazoa</taxon>
        <taxon>Ecdysozoa</taxon>
        <taxon>Arthropoda</taxon>
        <taxon>Hexapoda</taxon>
        <taxon>Insecta</taxon>
        <taxon>Pterygota</taxon>
        <taxon>Neoptera</taxon>
        <taxon>Polyneoptera</taxon>
        <taxon>Phasmatodea</taxon>
        <taxon>Timematodea</taxon>
        <taxon>Timematoidea</taxon>
        <taxon>Timematidae</taxon>
        <taxon>Timema</taxon>
    </lineage>
</organism>